<dbReference type="AlphaFoldDB" id="A0A0R1MBG5"/>
<dbReference type="RefSeq" id="WP_057895814.1">
    <property type="nucleotide sequence ID" value="NZ_AZEH01000025.1"/>
</dbReference>
<evidence type="ECO:0000256" key="1">
    <source>
        <dbReference type="SAM" id="Phobius"/>
    </source>
</evidence>
<keyword evidence="3" id="KW-1185">Reference proteome</keyword>
<evidence type="ECO:0000313" key="2">
    <source>
        <dbReference type="EMBL" id="KRL05472.1"/>
    </source>
</evidence>
<dbReference type="OrthoDB" id="2319671at2"/>
<proteinExistence type="predicted"/>
<sequence>MNNKDLRVVIALLITAFYLSIRYVADLSFVNAYFDYLMALLILIVMPRPKFALWPRKTENE</sequence>
<keyword evidence="1" id="KW-0472">Membrane</keyword>
<keyword evidence="1" id="KW-0812">Transmembrane</keyword>
<feature type="transmembrane region" description="Helical" evidence="1">
    <location>
        <begin position="7"/>
        <end position="24"/>
    </location>
</feature>
<feature type="transmembrane region" description="Helical" evidence="1">
    <location>
        <begin position="30"/>
        <end position="47"/>
    </location>
</feature>
<keyword evidence="1" id="KW-1133">Transmembrane helix</keyword>
<protein>
    <submittedName>
        <fullName evidence="2">Uncharacterized protein</fullName>
    </submittedName>
</protein>
<comment type="caution">
    <text evidence="2">The sequence shown here is derived from an EMBL/GenBank/DDBJ whole genome shotgun (WGS) entry which is preliminary data.</text>
</comment>
<dbReference type="EMBL" id="AZEH01000025">
    <property type="protein sequence ID" value="KRL05472.1"/>
    <property type="molecule type" value="Genomic_DNA"/>
</dbReference>
<organism evidence="2 3">
    <name type="scientific">Liquorilactobacillus oeni DSM 19972</name>
    <dbReference type="NCBI Taxonomy" id="1423777"/>
    <lineage>
        <taxon>Bacteria</taxon>
        <taxon>Bacillati</taxon>
        <taxon>Bacillota</taxon>
        <taxon>Bacilli</taxon>
        <taxon>Lactobacillales</taxon>
        <taxon>Lactobacillaceae</taxon>
        <taxon>Liquorilactobacillus</taxon>
    </lineage>
</organism>
<accession>A0A0R1MBG5</accession>
<gene>
    <name evidence="2" type="ORF">FD46_GL000888</name>
</gene>
<dbReference type="Proteomes" id="UP000051686">
    <property type="component" value="Unassembled WGS sequence"/>
</dbReference>
<evidence type="ECO:0000313" key="3">
    <source>
        <dbReference type="Proteomes" id="UP000051686"/>
    </source>
</evidence>
<reference evidence="2 3" key="1">
    <citation type="journal article" date="2015" name="Genome Announc.">
        <title>Expanding the biotechnology potential of lactobacilli through comparative genomics of 213 strains and associated genera.</title>
        <authorList>
            <person name="Sun Z."/>
            <person name="Harris H.M."/>
            <person name="McCann A."/>
            <person name="Guo C."/>
            <person name="Argimon S."/>
            <person name="Zhang W."/>
            <person name="Yang X."/>
            <person name="Jeffery I.B."/>
            <person name="Cooney J.C."/>
            <person name="Kagawa T.F."/>
            <person name="Liu W."/>
            <person name="Song Y."/>
            <person name="Salvetti E."/>
            <person name="Wrobel A."/>
            <person name="Rasinkangas P."/>
            <person name="Parkhill J."/>
            <person name="Rea M.C."/>
            <person name="O'Sullivan O."/>
            <person name="Ritari J."/>
            <person name="Douillard F.P."/>
            <person name="Paul Ross R."/>
            <person name="Yang R."/>
            <person name="Briner A.E."/>
            <person name="Felis G.E."/>
            <person name="de Vos W.M."/>
            <person name="Barrangou R."/>
            <person name="Klaenhammer T.R."/>
            <person name="Caufield P.W."/>
            <person name="Cui Y."/>
            <person name="Zhang H."/>
            <person name="O'Toole P.W."/>
        </authorList>
    </citation>
    <scope>NUCLEOTIDE SEQUENCE [LARGE SCALE GENOMIC DNA]</scope>
    <source>
        <strain evidence="2 3">DSM 19972</strain>
    </source>
</reference>
<dbReference type="PATRIC" id="fig|1423777.3.peg.910"/>
<name>A0A0R1MBG5_9LACO</name>